<accession>A0A975U9A6</accession>
<keyword evidence="3" id="KW-1185">Reference proteome</keyword>
<dbReference type="RefSeq" id="WP_218562209.1">
    <property type="nucleotide sequence ID" value="NZ_CP076643.1"/>
</dbReference>
<evidence type="ECO:0008006" key="4">
    <source>
        <dbReference type="Google" id="ProtNLM"/>
    </source>
</evidence>
<evidence type="ECO:0000313" key="2">
    <source>
        <dbReference type="EMBL" id="QXO16721.1"/>
    </source>
</evidence>
<protein>
    <recommendedName>
        <fullName evidence="4">DUF2509 family protein</fullName>
    </recommendedName>
</protein>
<reference evidence="2" key="1">
    <citation type="submission" date="2021-06" db="EMBL/GenBank/DDBJ databases">
        <title>Vibrio nov. sp., novel gut bacterium isolated from Yellow Sea oyster.</title>
        <authorList>
            <person name="Muhammad N."/>
            <person name="Nguyen T.H."/>
            <person name="Lee Y.-J."/>
            <person name="Ko J."/>
            <person name="Kim S.-G."/>
        </authorList>
    </citation>
    <scope>NUCLEOTIDE SEQUENCE</scope>
    <source>
        <strain evidence="2">OG9-811</strain>
    </source>
</reference>
<dbReference type="Proteomes" id="UP000694232">
    <property type="component" value="Chromosome 1"/>
</dbReference>
<feature type="region of interest" description="Disordered" evidence="1">
    <location>
        <begin position="126"/>
        <end position="151"/>
    </location>
</feature>
<dbReference type="EMBL" id="CP076643">
    <property type="protein sequence ID" value="QXO16721.1"/>
    <property type="molecule type" value="Genomic_DNA"/>
</dbReference>
<name>A0A975U9A6_9VIBR</name>
<organism evidence="2 3">
    <name type="scientific">Vibrio ostreae</name>
    <dbReference type="NCBI Taxonomy" id="2841925"/>
    <lineage>
        <taxon>Bacteria</taxon>
        <taxon>Pseudomonadati</taxon>
        <taxon>Pseudomonadota</taxon>
        <taxon>Gammaproteobacteria</taxon>
        <taxon>Vibrionales</taxon>
        <taxon>Vibrionaceae</taxon>
        <taxon>Vibrio</taxon>
    </lineage>
</organism>
<dbReference type="KEGG" id="vos:KNV97_14695"/>
<gene>
    <name evidence="2" type="ORF">KNV97_14695</name>
</gene>
<proteinExistence type="predicted"/>
<dbReference type="AlphaFoldDB" id="A0A975U9A6"/>
<sequence>MSTNAKGMVTLLVVSLLLMLALVMTLGLHQALFYQIKRAHNELISRQQFWIAEGGLECLFSITHQSGRLPDKASIALCNQHGLVRFDYQMVQPSESGQPGLVTVGASYGYRRIQRTLAYVVEADTASSEEAESEPEQQQSIVWQPGSWSAR</sequence>
<evidence type="ECO:0000256" key="1">
    <source>
        <dbReference type="SAM" id="MobiDB-lite"/>
    </source>
</evidence>
<evidence type="ECO:0000313" key="3">
    <source>
        <dbReference type="Proteomes" id="UP000694232"/>
    </source>
</evidence>